<keyword evidence="1" id="KW-0472">Membrane</keyword>
<feature type="signal peptide" evidence="2">
    <location>
        <begin position="1"/>
        <end position="24"/>
    </location>
</feature>
<feature type="transmembrane region" description="Helical" evidence="1">
    <location>
        <begin position="178"/>
        <end position="201"/>
    </location>
</feature>
<dbReference type="GO" id="GO:0016020">
    <property type="term" value="C:membrane"/>
    <property type="evidence" value="ECO:0007669"/>
    <property type="project" value="TreeGrafter"/>
</dbReference>
<protein>
    <recommendedName>
        <fullName evidence="5">Osiris 18</fullName>
    </recommendedName>
</protein>
<evidence type="ECO:0000313" key="3">
    <source>
        <dbReference type="EMBL" id="CAG9794906.1"/>
    </source>
</evidence>
<dbReference type="AlphaFoldDB" id="A0A9N9RCG8"/>
<proteinExistence type="predicted"/>
<dbReference type="PANTHER" id="PTHR21879:SF13">
    <property type="entry name" value="OSIRIS 18"/>
    <property type="match status" value="1"/>
</dbReference>
<dbReference type="PANTHER" id="PTHR21879">
    <property type="entry name" value="FI03362P-RELATED-RELATED"/>
    <property type="match status" value="1"/>
</dbReference>
<evidence type="ECO:0000313" key="4">
    <source>
        <dbReference type="Proteomes" id="UP001153714"/>
    </source>
</evidence>
<organism evidence="3 4">
    <name type="scientific">Diatraea saccharalis</name>
    <name type="common">sugarcane borer</name>
    <dbReference type="NCBI Taxonomy" id="40085"/>
    <lineage>
        <taxon>Eukaryota</taxon>
        <taxon>Metazoa</taxon>
        <taxon>Ecdysozoa</taxon>
        <taxon>Arthropoda</taxon>
        <taxon>Hexapoda</taxon>
        <taxon>Insecta</taxon>
        <taxon>Pterygota</taxon>
        <taxon>Neoptera</taxon>
        <taxon>Endopterygota</taxon>
        <taxon>Lepidoptera</taxon>
        <taxon>Glossata</taxon>
        <taxon>Ditrysia</taxon>
        <taxon>Pyraloidea</taxon>
        <taxon>Crambidae</taxon>
        <taxon>Crambinae</taxon>
        <taxon>Diatraea</taxon>
    </lineage>
</organism>
<keyword evidence="1" id="KW-1133">Transmembrane helix</keyword>
<dbReference type="Proteomes" id="UP001153714">
    <property type="component" value="Chromosome 7"/>
</dbReference>
<reference evidence="3" key="1">
    <citation type="submission" date="2021-12" db="EMBL/GenBank/DDBJ databases">
        <authorList>
            <person name="King R."/>
        </authorList>
    </citation>
    <scope>NUCLEOTIDE SEQUENCE</scope>
</reference>
<keyword evidence="2" id="KW-0732">Signal</keyword>
<keyword evidence="4" id="KW-1185">Reference proteome</keyword>
<feature type="chain" id="PRO_5040227681" description="Osiris 18" evidence="2">
    <location>
        <begin position="25"/>
        <end position="279"/>
    </location>
</feature>
<evidence type="ECO:0008006" key="5">
    <source>
        <dbReference type="Google" id="ProtNLM"/>
    </source>
</evidence>
<dbReference type="InterPro" id="IPR012464">
    <property type="entry name" value="DUF1676"/>
</dbReference>
<dbReference type="OrthoDB" id="8119930at2759"/>
<reference evidence="3" key="2">
    <citation type="submission" date="2022-10" db="EMBL/GenBank/DDBJ databases">
        <authorList>
            <consortium name="ENA_rothamsted_submissions"/>
            <consortium name="culmorum"/>
            <person name="King R."/>
        </authorList>
    </citation>
    <scope>NUCLEOTIDE SEQUENCE</scope>
</reference>
<feature type="transmembrane region" description="Helical" evidence="1">
    <location>
        <begin position="208"/>
        <end position="227"/>
    </location>
</feature>
<evidence type="ECO:0000256" key="1">
    <source>
        <dbReference type="SAM" id="Phobius"/>
    </source>
</evidence>
<gene>
    <name evidence="3" type="ORF">DIATSA_LOCUS12247</name>
</gene>
<dbReference type="EMBL" id="OU893338">
    <property type="protein sequence ID" value="CAG9794906.1"/>
    <property type="molecule type" value="Genomic_DNA"/>
</dbReference>
<accession>A0A9N9RCG8</accession>
<keyword evidence="1" id="KW-0812">Transmembrane</keyword>
<evidence type="ECO:0000256" key="2">
    <source>
        <dbReference type="SAM" id="SignalP"/>
    </source>
</evidence>
<sequence length="279" mass="31240">MVKTKKCNMAKLLVLLSIAAYASAQSYSATNLVKNIYNECLSQYSVECVKPRALQWISLVANDDEIKITDNLSIVRTATIEDDANVDPRSAKNPAVEIVDQVDRFIQSHAVKVKVPEDITNSAASEYVPRSLLTDLPSELNMPLDGEEEVEEFEGRKKKIKLPKPLRIKSKHGFIKKVLLPFLLGLKFKASVLVPLALALIALKTWKALTLGLISLVLSGAMVIFKFTKPKVVNYEVIHYPQHHVEHHVDHHAPAWDAHGPYQARSYEDAHELAYNAQI</sequence>
<dbReference type="Pfam" id="PF07898">
    <property type="entry name" value="DUF1676"/>
    <property type="match status" value="1"/>
</dbReference>
<name>A0A9N9RCG8_9NEOP</name>